<dbReference type="InterPro" id="IPR056884">
    <property type="entry name" value="NPHP3-like_N"/>
</dbReference>
<dbReference type="InterPro" id="IPR019775">
    <property type="entry name" value="WD40_repeat_CS"/>
</dbReference>
<feature type="repeat" description="WD" evidence="3">
    <location>
        <begin position="1140"/>
        <end position="1181"/>
    </location>
</feature>
<dbReference type="SUPFAM" id="SSF52540">
    <property type="entry name" value="P-loop containing nucleoside triphosphate hydrolases"/>
    <property type="match status" value="1"/>
</dbReference>
<dbReference type="PROSITE" id="PS50082">
    <property type="entry name" value="WD_REPEATS_2"/>
    <property type="match status" value="12"/>
</dbReference>
<proteinExistence type="predicted"/>
<keyword evidence="7" id="KW-1185">Reference proteome</keyword>
<sequence length="1546" mass="173032">MNKKLVKQSRSNVERYCLTFALHTRQKVRTSKFQGQCTIRGLCSYHLLSKYFGFLVNDKSKSLDTDFGYLIYVFQNLGLCNWPILRASSHPEQDNSPTFSPLHVDTNVTAHQLPRTLPATILEPGRTMRLLQSDGDDNLSLVEFFGDDMPKYAILSHRWETGEVTFKDMMDGTSKSKAGYGKIQFCGAQARRDGLEYFWVDTCCIDKSSSAELSEAINSMFRWYQKATRCYVYLSDVSIRKRKESDRSAEYTWKSAFRASKWFTRGWTLQELLAPRSVEFFSRESNRLGDKETLEQQIHEITGVPATALRKSPLSQFDVDERFSWAKSRQTTRAEDKAYSLFGIFDVQMPLLYGEGEVKAFQRLRDAVDKPFKGPEKDLLSLLPFAINAPFNSRDHEHEPACLPETRVDLLQEIYGWADGRDGQDEQRIFWLNGLAGMGKSTISRTVAHEYNKQKRLGASFFFSKGGGDAGHAGMFFTTLAAQLARVVPSLRQYICEAAKNRNDIASLSLSEQWHQLVLNPLSNLHSESCQTYIIVVDALDECEVDKDVRIILQLLAEARSLTTVQLRIFLTSRPDVPIRHSIRAIPQAEHQDFVLHNIQPAIINHDISLFLEHHLGMIGREWTLGSEWPGGEVLRQLVEHASGLFIWASTTCRFIREGRRFARKRLDTILKGSSSAVTAPEKHLDEIYLAVLKYSISSDYSDEEKEEACHILKHTVGSIVVLLSPLSTSSLSRLLRLSKEEVDQTLGDLHAILDIPEAPTYSIRLHHPSFRDFLLNQDRCGDFWVNEKEAHQMLATRCIQLMSQTLKEDVCEMHAPGSRPSQVESSRLQKCLPLEVQYACLYWVQHLQRGNSQVCDSEEAHWFLQAHLLHWFEALGWMGKASEGVQAILALEAYIPFDRSPKLYAFIYDAKRFALYNRSIIEQAPLQLYSSALIFAPEMSVIRRQFEGSVPTWIQRKPKVQAYWNAALHTLEGHTGSVESVAFSWDGKQVVSGSRDKTVRLWDVATGTLLQTLEGHTDWVYSVSFSRDSKQVVSGSLDWTVRLWDVATGASLQTLRGHTKLVSSVGFSSDGKQIISGSLDQTIRLWDATMGALLKTLEGHTGSVKSVAFSCDGKHVISGSGDYTVRLWDATTGALLKTLEGHTGAVNSVSISRDSKCVLSGSDDQTLRLWEAATGALLQTLEGHSSNVLSVAFSRDDKKAVSGSVDRTVRLWNVATGVLDQTLEGHTDWVYSVSFSSDSNQVVSGSGDQMVRLWDTATEAALQMPEGHTSQICSIAFSHDGKQVITGSGDYTVRLWDATTGTLLKTLDGHTSRVLSTAFSYDSKQIVSGSEDKTVRLWDTATGVLLQIFEGHTDGIYSVSFSSNGHQVVSGSGDWTVRLWDAATGALLQILKGHTGLISSVTFSYDCNRIISGSWDWTVRLWDAATGALLQIKGHINSVSSVVFSRDGKQVISGSDDGTVWLWDAATGAILQTLESHSAFSPSGKICPTLQVSGQWVLEGNTKILWLPPDHRQCQLATWNRYLVLGHSSRRISLFYFNKAAQLVM</sequence>
<dbReference type="CDD" id="cd00200">
    <property type="entry name" value="WD40"/>
    <property type="match status" value="2"/>
</dbReference>
<feature type="repeat" description="WD" evidence="3">
    <location>
        <begin position="1098"/>
        <end position="1139"/>
    </location>
</feature>
<dbReference type="Pfam" id="PF00400">
    <property type="entry name" value="WD40"/>
    <property type="match status" value="12"/>
</dbReference>
<feature type="domain" description="Nephrocystin 3-like N-terminal" evidence="5">
    <location>
        <begin position="421"/>
        <end position="574"/>
    </location>
</feature>
<dbReference type="Pfam" id="PF24883">
    <property type="entry name" value="NPHP3_N"/>
    <property type="match status" value="1"/>
</dbReference>
<dbReference type="GeneID" id="41988782"/>
<feature type="repeat" description="WD" evidence="3">
    <location>
        <begin position="1392"/>
        <end position="1433"/>
    </location>
</feature>
<protein>
    <submittedName>
        <fullName evidence="6">Vegetative incompatibility protein HET-E-1</fullName>
    </submittedName>
</protein>
<accession>A0A8H8TZS2</accession>
<organism evidence="6 7">
    <name type="scientific">Lachnellula hyalina</name>
    <dbReference type="NCBI Taxonomy" id="1316788"/>
    <lineage>
        <taxon>Eukaryota</taxon>
        <taxon>Fungi</taxon>
        <taxon>Dikarya</taxon>
        <taxon>Ascomycota</taxon>
        <taxon>Pezizomycotina</taxon>
        <taxon>Leotiomycetes</taxon>
        <taxon>Helotiales</taxon>
        <taxon>Lachnaceae</taxon>
        <taxon>Lachnellula</taxon>
    </lineage>
</organism>
<keyword evidence="2" id="KW-0677">Repeat</keyword>
<dbReference type="InterPro" id="IPR036322">
    <property type="entry name" value="WD40_repeat_dom_sf"/>
</dbReference>
<feature type="repeat" description="WD" evidence="3">
    <location>
        <begin position="1266"/>
        <end position="1307"/>
    </location>
</feature>
<dbReference type="InterPro" id="IPR011047">
    <property type="entry name" value="Quinoprotein_ADH-like_sf"/>
</dbReference>
<evidence type="ECO:0000256" key="1">
    <source>
        <dbReference type="ARBA" id="ARBA00022574"/>
    </source>
</evidence>
<feature type="repeat" description="WD" evidence="3">
    <location>
        <begin position="1056"/>
        <end position="1097"/>
    </location>
</feature>
<dbReference type="Pfam" id="PF06985">
    <property type="entry name" value="HET"/>
    <property type="match status" value="1"/>
</dbReference>
<feature type="domain" description="Heterokaryon incompatibility" evidence="4">
    <location>
        <begin position="152"/>
        <end position="245"/>
    </location>
</feature>
<feature type="repeat" description="WD" evidence="3">
    <location>
        <begin position="1224"/>
        <end position="1265"/>
    </location>
</feature>
<gene>
    <name evidence="6" type="primary">HET-E1_8</name>
    <name evidence="6" type="ORF">LHYA1_G008584</name>
</gene>
<dbReference type="InterPro" id="IPR027417">
    <property type="entry name" value="P-loop_NTPase"/>
</dbReference>
<dbReference type="InterPro" id="IPR020472">
    <property type="entry name" value="WD40_PAC1"/>
</dbReference>
<dbReference type="InterPro" id="IPR001680">
    <property type="entry name" value="WD40_rpt"/>
</dbReference>
<dbReference type="InterPro" id="IPR050505">
    <property type="entry name" value="WDR55/POC1"/>
</dbReference>
<evidence type="ECO:0000256" key="2">
    <source>
        <dbReference type="ARBA" id="ARBA00022737"/>
    </source>
</evidence>
<feature type="repeat" description="WD" evidence="3">
    <location>
        <begin position="1350"/>
        <end position="1391"/>
    </location>
</feature>
<dbReference type="PROSITE" id="PS00678">
    <property type="entry name" value="WD_REPEATS_1"/>
    <property type="match status" value="10"/>
</dbReference>
<feature type="repeat" description="WD" evidence="3">
    <location>
        <begin position="1308"/>
        <end position="1349"/>
    </location>
</feature>
<evidence type="ECO:0000259" key="5">
    <source>
        <dbReference type="Pfam" id="PF24883"/>
    </source>
</evidence>
<feature type="repeat" description="WD" evidence="3">
    <location>
        <begin position="1014"/>
        <end position="1055"/>
    </location>
</feature>
<dbReference type="EMBL" id="QGMH01000099">
    <property type="protein sequence ID" value="TVY25301.1"/>
    <property type="molecule type" value="Genomic_DNA"/>
</dbReference>
<dbReference type="SMART" id="SM00320">
    <property type="entry name" value="WD40"/>
    <property type="match status" value="12"/>
</dbReference>
<dbReference type="Gene3D" id="3.40.50.300">
    <property type="entry name" value="P-loop containing nucleotide triphosphate hydrolases"/>
    <property type="match status" value="1"/>
</dbReference>
<dbReference type="OrthoDB" id="674604at2759"/>
<dbReference type="PANTHER" id="PTHR44019:SF8">
    <property type="entry name" value="POC1 CENTRIOLAR PROTEIN HOMOLOG"/>
    <property type="match status" value="1"/>
</dbReference>
<feature type="repeat" description="WD" evidence="3">
    <location>
        <begin position="972"/>
        <end position="1013"/>
    </location>
</feature>
<dbReference type="InterPro" id="IPR010730">
    <property type="entry name" value="HET"/>
</dbReference>
<dbReference type="Gene3D" id="2.130.10.10">
    <property type="entry name" value="YVTN repeat-like/Quinoprotein amine dehydrogenase"/>
    <property type="match status" value="6"/>
</dbReference>
<dbReference type="PROSITE" id="PS50294">
    <property type="entry name" value="WD_REPEATS_REGION"/>
    <property type="match status" value="12"/>
</dbReference>
<evidence type="ECO:0000259" key="4">
    <source>
        <dbReference type="Pfam" id="PF06985"/>
    </source>
</evidence>
<keyword evidence="1 3" id="KW-0853">WD repeat</keyword>
<evidence type="ECO:0000313" key="7">
    <source>
        <dbReference type="Proteomes" id="UP000431533"/>
    </source>
</evidence>
<dbReference type="SUPFAM" id="SSF50998">
    <property type="entry name" value="Quinoprotein alcohol dehydrogenase-like"/>
    <property type="match status" value="1"/>
</dbReference>
<dbReference type="PRINTS" id="PR00320">
    <property type="entry name" value="GPROTEINBRPT"/>
</dbReference>
<dbReference type="Proteomes" id="UP000431533">
    <property type="component" value="Unassembled WGS sequence"/>
</dbReference>
<feature type="repeat" description="WD" evidence="3">
    <location>
        <begin position="1182"/>
        <end position="1223"/>
    </location>
</feature>
<feature type="repeat" description="WD" evidence="3">
    <location>
        <begin position="1433"/>
        <end position="1474"/>
    </location>
</feature>
<dbReference type="RefSeq" id="XP_031004089.1">
    <property type="nucleotide sequence ID" value="XM_031153504.1"/>
</dbReference>
<dbReference type="PANTHER" id="PTHR44019">
    <property type="entry name" value="WD REPEAT-CONTAINING PROTEIN 55"/>
    <property type="match status" value="1"/>
</dbReference>
<dbReference type="SMART" id="SM00564">
    <property type="entry name" value="PQQ"/>
    <property type="match status" value="6"/>
</dbReference>
<dbReference type="InterPro" id="IPR015943">
    <property type="entry name" value="WD40/YVTN_repeat-like_dom_sf"/>
</dbReference>
<reference evidence="6 7" key="1">
    <citation type="submission" date="2018-05" db="EMBL/GenBank/DDBJ databases">
        <title>Genome sequencing and assembly of the regulated plant pathogen Lachnellula willkommii and related sister species for the development of diagnostic species identification markers.</title>
        <authorList>
            <person name="Giroux E."/>
            <person name="Bilodeau G."/>
        </authorList>
    </citation>
    <scope>NUCLEOTIDE SEQUENCE [LARGE SCALE GENOMIC DNA]</scope>
    <source>
        <strain evidence="6 7">CBS 185.66</strain>
    </source>
</reference>
<dbReference type="InterPro" id="IPR018391">
    <property type="entry name" value="PQQ_b-propeller_rpt"/>
</dbReference>
<evidence type="ECO:0000256" key="3">
    <source>
        <dbReference type="PROSITE-ProRule" id="PRU00221"/>
    </source>
</evidence>
<name>A0A8H8TZS2_9HELO</name>
<dbReference type="SUPFAM" id="SSF50978">
    <property type="entry name" value="WD40 repeat-like"/>
    <property type="match status" value="1"/>
</dbReference>
<comment type="caution">
    <text evidence="6">The sequence shown here is derived from an EMBL/GenBank/DDBJ whole genome shotgun (WGS) entry which is preliminary data.</text>
</comment>
<evidence type="ECO:0000313" key="6">
    <source>
        <dbReference type="EMBL" id="TVY25301.1"/>
    </source>
</evidence>